<dbReference type="Gene3D" id="1.10.150.20">
    <property type="entry name" value="5' to 3' exonuclease, C-terminal subdomain"/>
    <property type="match status" value="2"/>
</dbReference>
<name>A0A058ZJQ0_9RHOB</name>
<evidence type="ECO:0000256" key="6">
    <source>
        <dbReference type="ARBA" id="ARBA00022695"/>
    </source>
</evidence>
<organism evidence="21 22">
    <name type="scientific">Actibacterium atlanticum</name>
    <dbReference type="NCBI Taxonomy" id="1461693"/>
    <lineage>
        <taxon>Bacteria</taxon>
        <taxon>Pseudomonadati</taxon>
        <taxon>Pseudomonadota</taxon>
        <taxon>Alphaproteobacteria</taxon>
        <taxon>Rhodobacterales</taxon>
        <taxon>Roseobacteraceae</taxon>
        <taxon>Actibacterium</taxon>
    </lineage>
</organism>
<evidence type="ECO:0000313" key="22">
    <source>
        <dbReference type="Proteomes" id="UP000024836"/>
    </source>
</evidence>
<keyword evidence="14 17" id="KW-0234">DNA repair</keyword>
<keyword evidence="11 17" id="KW-0269">Exonuclease</keyword>
<keyword evidence="13 17" id="KW-0238">DNA-binding</keyword>
<evidence type="ECO:0000256" key="8">
    <source>
        <dbReference type="ARBA" id="ARBA00022722"/>
    </source>
</evidence>
<dbReference type="InterPro" id="IPR012337">
    <property type="entry name" value="RNaseH-like_sf"/>
</dbReference>
<dbReference type="Gene3D" id="3.30.70.370">
    <property type="match status" value="1"/>
</dbReference>
<dbReference type="Gene3D" id="1.20.1060.10">
    <property type="entry name" value="Taq DNA Polymerase, Chain T, domain 4"/>
    <property type="match status" value="1"/>
</dbReference>
<keyword evidence="8" id="KW-0540">Nuclease</keyword>
<evidence type="ECO:0000259" key="18">
    <source>
        <dbReference type="SMART" id="SM00474"/>
    </source>
</evidence>
<comment type="catalytic activity">
    <reaction evidence="15 17">
        <text>DNA(n) + a 2'-deoxyribonucleoside 5'-triphosphate = DNA(n+1) + diphosphate</text>
        <dbReference type="Rhea" id="RHEA:22508"/>
        <dbReference type="Rhea" id="RHEA-COMP:17339"/>
        <dbReference type="Rhea" id="RHEA-COMP:17340"/>
        <dbReference type="ChEBI" id="CHEBI:33019"/>
        <dbReference type="ChEBI" id="CHEBI:61560"/>
        <dbReference type="ChEBI" id="CHEBI:173112"/>
        <dbReference type="EC" id="2.7.7.7"/>
    </reaction>
</comment>
<dbReference type="EMBL" id="AQQY01000008">
    <property type="protein sequence ID" value="KCV81417.1"/>
    <property type="molecule type" value="Genomic_DNA"/>
</dbReference>
<dbReference type="SUPFAM" id="SSF53098">
    <property type="entry name" value="Ribonuclease H-like"/>
    <property type="match status" value="1"/>
</dbReference>
<comment type="caution">
    <text evidence="21">The sequence shown here is derived from an EMBL/GenBank/DDBJ whole genome shotgun (WGS) entry which is preliminary data.</text>
</comment>
<dbReference type="GO" id="GO:0003887">
    <property type="term" value="F:DNA-directed DNA polymerase activity"/>
    <property type="evidence" value="ECO:0007669"/>
    <property type="project" value="UniProtKB-UniRule"/>
</dbReference>
<dbReference type="SMART" id="SM00482">
    <property type="entry name" value="POLAc"/>
    <property type="match status" value="1"/>
</dbReference>
<dbReference type="SUPFAM" id="SSF56672">
    <property type="entry name" value="DNA/RNA polymerases"/>
    <property type="match status" value="1"/>
</dbReference>
<dbReference type="InterPro" id="IPR002562">
    <property type="entry name" value="3'-5'_exonuclease_dom"/>
</dbReference>
<dbReference type="InterPro" id="IPR002421">
    <property type="entry name" value="5-3_exonuclease"/>
</dbReference>
<feature type="domain" description="5'-3' exonuclease" evidence="19">
    <location>
        <begin position="7"/>
        <end position="267"/>
    </location>
</feature>
<evidence type="ECO:0000256" key="15">
    <source>
        <dbReference type="ARBA" id="ARBA00049244"/>
    </source>
</evidence>
<evidence type="ECO:0000256" key="4">
    <source>
        <dbReference type="ARBA" id="ARBA00020311"/>
    </source>
</evidence>
<evidence type="ECO:0000256" key="17">
    <source>
        <dbReference type="RuleBase" id="RU004460"/>
    </source>
</evidence>
<dbReference type="PROSITE" id="PS00447">
    <property type="entry name" value="DNA_POLYMERASE_A"/>
    <property type="match status" value="1"/>
</dbReference>
<dbReference type="CDD" id="cd09898">
    <property type="entry name" value="H3TH_53EXO"/>
    <property type="match status" value="1"/>
</dbReference>
<dbReference type="CDD" id="cd06139">
    <property type="entry name" value="DNA_polA_I_Ecoli_like_exo"/>
    <property type="match status" value="1"/>
</dbReference>
<dbReference type="Pfam" id="PF01367">
    <property type="entry name" value="5_3_exonuc"/>
    <property type="match status" value="1"/>
</dbReference>
<evidence type="ECO:0000259" key="19">
    <source>
        <dbReference type="SMART" id="SM00475"/>
    </source>
</evidence>
<dbReference type="PANTHER" id="PTHR10133:SF27">
    <property type="entry name" value="DNA POLYMERASE NU"/>
    <property type="match status" value="1"/>
</dbReference>
<dbReference type="SUPFAM" id="SSF88723">
    <property type="entry name" value="PIN domain-like"/>
    <property type="match status" value="1"/>
</dbReference>
<feature type="domain" description="DNA-directed DNA polymerase family A palm" evidence="20">
    <location>
        <begin position="685"/>
        <end position="888"/>
    </location>
</feature>
<dbReference type="PANTHER" id="PTHR10133">
    <property type="entry name" value="DNA POLYMERASE I"/>
    <property type="match status" value="1"/>
</dbReference>
<evidence type="ECO:0000256" key="1">
    <source>
        <dbReference type="ARBA" id="ARBA00007705"/>
    </source>
</evidence>
<dbReference type="InterPro" id="IPR008918">
    <property type="entry name" value="HhH2"/>
</dbReference>
<evidence type="ECO:0000256" key="7">
    <source>
        <dbReference type="ARBA" id="ARBA00022705"/>
    </source>
</evidence>
<dbReference type="InterPro" id="IPR018320">
    <property type="entry name" value="DNA_polymerase_1"/>
</dbReference>
<dbReference type="FunFam" id="3.30.420.10:FF:000026">
    <property type="entry name" value="DNA polymerase I"/>
    <property type="match status" value="1"/>
</dbReference>
<dbReference type="SMART" id="SM00279">
    <property type="entry name" value="HhH2"/>
    <property type="match status" value="1"/>
</dbReference>
<evidence type="ECO:0000256" key="3">
    <source>
        <dbReference type="ARBA" id="ARBA00012417"/>
    </source>
</evidence>
<dbReference type="Proteomes" id="UP000024836">
    <property type="component" value="Unassembled WGS sequence"/>
</dbReference>
<dbReference type="Pfam" id="PF01612">
    <property type="entry name" value="DNA_pol_A_exo1"/>
    <property type="match status" value="1"/>
</dbReference>
<dbReference type="FunFam" id="1.20.1060.10:FF:000001">
    <property type="entry name" value="DNA polymerase I"/>
    <property type="match status" value="1"/>
</dbReference>
<dbReference type="PATRIC" id="fig|1461693.3.peg.2525"/>
<reference evidence="21 22" key="1">
    <citation type="submission" date="2013-04" db="EMBL/GenBank/DDBJ databases">
        <title>Shimia sp. 22II-S11-Z10 Genome Sequencing.</title>
        <authorList>
            <person name="Lai Q."/>
            <person name="Li G."/>
            <person name="Shao Z."/>
        </authorList>
    </citation>
    <scope>NUCLEOTIDE SEQUENCE [LARGE SCALE GENOMIC DNA]</scope>
    <source>
        <strain evidence="22">22II-S11-Z10</strain>
    </source>
</reference>
<comment type="function">
    <text evidence="17">In addition to polymerase activity, this DNA polymerase exhibits 3'-5' and 5'-3' exonuclease activity.</text>
</comment>
<dbReference type="InterPro" id="IPR043502">
    <property type="entry name" value="DNA/RNA_pol_sf"/>
</dbReference>
<evidence type="ECO:0000256" key="11">
    <source>
        <dbReference type="ARBA" id="ARBA00022839"/>
    </source>
</evidence>
<comment type="similarity">
    <text evidence="1 17">Belongs to the DNA polymerase type-A family.</text>
</comment>
<keyword evidence="10 17" id="KW-0378">Hydrolase</keyword>
<dbReference type="RefSeq" id="WP_035252048.1">
    <property type="nucleotide sequence ID" value="NZ_AQQY01000008.1"/>
</dbReference>
<evidence type="ECO:0000256" key="9">
    <source>
        <dbReference type="ARBA" id="ARBA00022763"/>
    </source>
</evidence>
<dbReference type="OrthoDB" id="9806424at2"/>
<dbReference type="eggNOG" id="COG0749">
    <property type="taxonomic scope" value="Bacteria"/>
</dbReference>
<dbReference type="STRING" id="1461693.ATO10_12449"/>
<evidence type="ECO:0000256" key="2">
    <source>
        <dbReference type="ARBA" id="ARBA00011541"/>
    </source>
</evidence>
<evidence type="ECO:0000313" key="21">
    <source>
        <dbReference type="EMBL" id="KCV81417.1"/>
    </source>
</evidence>
<dbReference type="InterPro" id="IPR020046">
    <property type="entry name" value="5-3_exonucl_a-hlix_arch_N"/>
</dbReference>
<dbReference type="eggNOG" id="COG0258">
    <property type="taxonomic scope" value="Bacteria"/>
</dbReference>
<gene>
    <name evidence="17" type="primary">polA</name>
    <name evidence="21" type="ORF">ATO10_12449</name>
</gene>
<dbReference type="InterPro" id="IPR036397">
    <property type="entry name" value="RNaseH_sf"/>
</dbReference>
<dbReference type="InterPro" id="IPR029060">
    <property type="entry name" value="PIN-like_dom_sf"/>
</dbReference>
<dbReference type="SMART" id="SM00474">
    <property type="entry name" value="35EXOc"/>
    <property type="match status" value="1"/>
</dbReference>
<dbReference type="PRINTS" id="PR00868">
    <property type="entry name" value="DNAPOLI"/>
</dbReference>
<keyword evidence="22" id="KW-1185">Reference proteome</keyword>
<dbReference type="NCBIfam" id="TIGR00593">
    <property type="entry name" value="pola"/>
    <property type="match status" value="1"/>
</dbReference>
<evidence type="ECO:0000256" key="5">
    <source>
        <dbReference type="ARBA" id="ARBA00022679"/>
    </source>
</evidence>
<dbReference type="CDD" id="cd08637">
    <property type="entry name" value="DNA_pol_A_pol_I_C"/>
    <property type="match status" value="1"/>
</dbReference>
<dbReference type="NCBIfam" id="NF004397">
    <property type="entry name" value="PRK05755.1"/>
    <property type="match status" value="1"/>
</dbReference>
<protein>
    <recommendedName>
        <fullName evidence="4 16">DNA polymerase I</fullName>
        <ecNumber evidence="3 16">2.7.7.7</ecNumber>
    </recommendedName>
</protein>
<dbReference type="InterPro" id="IPR036279">
    <property type="entry name" value="5-3_exonuclease_C_sf"/>
</dbReference>
<dbReference type="GO" id="GO:0003677">
    <property type="term" value="F:DNA binding"/>
    <property type="evidence" value="ECO:0007669"/>
    <property type="project" value="UniProtKB-UniRule"/>
</dbReference>
<dbReference type="EC" id="2.7.7.7" evidence="3 16"/>
<dbReference type="SMART" id="SM00475">
    <property type="entry name" value="53EXOc"/>
    <property type="match status" value="1"/>
</dbReference>
<dbReference type="InterPro" id="IPR020045">
    <property type="entry name" value="DNA_polI_H3TH"/>
</dbReference>
<dbReference type="GO" id="GO:0006302">
    <property type="term" value="P:double-strand break repair"/>
    <property type="evidence" value="ECO:0007669"/>
    <property type="project" value="TreeGrafter"/>
</dbReference>
<keyword evidence="12 17" id="KW-0239">DNA-directed DNA polymerase</keyword>
<evidence type="ECO:0000256" key="14">
    <source>
        <dbReference type="ARBA" id="ARBA00023204"/>
    </source>
</evidence>
<dbReference type="FunFam" id="1.10.150.20:FF:000003">
    <property type="entry name" value="DNA polymerase I"/>
    <property type="match status" value="1"/>
</dbReference>
<evidence type="ECO:0000256" key="13">
    <source>
        <dbReference type="ARBA" id="ARBA00023125"/>
    </source>
</evidence>
<dbReference type="GO" id="GO:0006261">
    <property type="term" value="P:DNA-templated DNA replication"/>
    <property type="evidence" value="ECO:0007669"/>
    <property type="project" value="UniProtKB-UniRule"/>
</dbReference>
<dbReference type="AlphaFoldDB" id="A0A058ZJQ0"/>
<dbReference type="FunFam" id="1.10.150.20:FF:000002">
    <property type="entry name" value="DNA polymerase I"/>
    <property type="match status" value="1"/>
</dbReference>
<dbReference type="Pfam" id="PF02739">
    <property type="entry name" value="5_3_exonuc_N"/>
    <property type="match status" value="1"/>
</dbReference>
<evidence type="ECO:0000256" key="12">
    <source>
        <dbReference type="ARBA" id="ARBA00022932"/>
    </source>
</evidence>
<keyword evidence="7 17" id="KW-0235">DNA replication</keyword>
<dbReference type="InterPro" id="IPR019760">
    <property type="entry name" value="DNA-dir_DNA_pol_A_CS"/>
</dbReference>
<dbReference type="CDD" id="cd09859">
    <property type="entry name" value="PIN_53EXO"/>
    <property type="match status" value="1"/>
</dbReference>
<keyword evidence="6 17" id="KW-0548">Nucleotidyltransferase</keyword>
<sequence>MSFGTGCHLHLIDGSAFIFRAFHALPPLTRKSDGLPIGAVAGFCNMLFKMVEDNTGPNAPTHVAVIFDHSGKSFRNDLYDLYKANRPPAPEELVPQFPLTRVATKAFNIACIEKEGYEADDIIAALSVQAREAGGRVTIISSDKDLMQLVGGGVEMFDAMKNKRIGVEQVEEKFGVGPDRVIDVQALAGDSVDNVPGAPGIGIKTAALLINEYGDLETLLDRAEEIKQPKRRQTLLEKREQIELSKQLVTLDVNTPIDFSMETLEVQDPDPEVLLPFLAEMEFRTLTKRVADKIGVDAPIIAEPKAAEVAAPEQPAIDPDKYECVRDAEALQRWIDLAYKRGWVAVDTETTGLDEMVVDLVGISLAVEVGEACYIPLTHKDGSDDLFGTDQLSDGQMNEVQALEMLKPLLEDPAVIKVFQNAKYDCKIFTRYGVNVAPIDDTLLMSYALNAGRHNHGMDVLSERYLDHSPIPIKSLLGTGKSAITFDRVAIDEATKYAAEDADITLRLWQMFKPQLHANQVTTVYETLERPLVPVLAQMEMNGVQVDRDTLSRMSNAFAQKMAALEAEIHELAGETFNVGSPAQVGQILFEKMELPGGKKGKTGKYSTPADVLEDLATEHDMPARILDWRQLSKLKSTYTDALQTHINAETGRVHTSYLQTGANTGRLASTDPNLQNIPVRTEDGRRIREAFVAAPGNTLISLDYSQIELRILAHVARIDSLKQAFRDGHDIHAMTASEMFDVPLDEMTPDIRRQAKAINFGVIYGISGFGLARNLRIPRGEAQGFINRYFERFPGIKEYMDDTVAFAKDHKYVQTLFGRKIHTPEIGAKGPQAGFAKRAAINAPIQGTAADIIRRAMIRMPDAIKDLPAKMLLQVHDELIFEVADDAVDQTIDVVRDIMENAADPAVHLDVPLVVDAGTGANWAQAH</sequence>
<dbReference type="InterPro" id="IPR001098">
    <property type="entry name" value="DNA-dir_DNA_pol_A_palm_dom"/>
</dbReference>
<dbReference type="GO" id="GO:0008409">
    <property type="term" value="F:5'-3' exonuclease activity"/>
    <property type="evidence" value="ECO:0007669"/>
    <property type="project" value="UniProtKB-UniRule"/>
</dbReference>
<dbReference type="SUPFAM" id="SSF47807">
    <property type="entry name" value="5' to 3' exonuclease, C-terminal subdomain"/>
    <property type="match status" value="1"/>
</dbReference>
<keyword evidence="5 17" id="KW-0808">Transferase</keyword>
<feature type="domain" description="3'-5' exonuclease" evidence="18">
    <location>
        <begin position="322"/>
        <end position="517"/>
    </location>
</feature>
<evidence type="ECO:0000256" key="16">
    <source>
        <dbReference type="NCBIfam" id="TIGR00593"/>
    </source>
</evidence>
<accession>A0A058ZJQ0</accession>
<dbReference type="InterPro" id="IPR002298">
    <property type="entry name" value="DNA_polymerase_A"/>
</dbReference>
<keyword evidence="9 17" id="KW-0227">DNA damage</keyword>
<dbReference type="Gene3D" id="3.30.420.10">
    <property type="entry name" value="Ribonuclease H-like superfamily/Ribonuclease H"/>
    <property type="match status" value="1"/>
</dbReference>
<evidence type="ECO:0000259" key="20">
    <source>
        <dbReference type="SMART" id="SM00482"/>
    </source>
</evidence>
<dbReference type="Gene3D" id="3.40.50.1010">
    <property type="entry name" value="5'-nuclease"/>
    <property type="match status" value="1"/>
</dbReference>
<evidence type="ECO:0000256" key="10">
    <source>
        <dbReference type="ARBA" id="ARBA00022801"/>
    </source>
</evidence>
<dbReference type="Pfam" id="PF00476">
    <property type="entry name" value="DNA_pol_A"/>
    <property type="match status" value="1"/>
</dbReference>
<dbReference type="GO" id="GO:0008408">
    <property type="term" value="F:3'-5' exonuclease activity"/>
    <property type="evidence" value="ECO:0007669"/>
    <property type="project" value="UniProtKB-UniRule"/>
</dbReference>
<proteinExistence type="inferred from homology"/>
<comment type="subunit">
    <text evidence="2">Single-chain monomer with multiple functions.</text>
</comment>